<dbReference type="AlphaFoldDB" id="A0A1D8JL38"/>
<sequence>MDLSNKDTEFSIIQPKKTAVLVDLSFLLKDTIHAKALKQWKPQN</sequence>
<evidence type="ECO:0000313" key="1">
    <source>
        <dbReference type="EMBL" id="AOV09423.1"/>
    </source>
</evidence>
<geneLocation type="plasmid" evidence="1">
    <name>pMTVDSCj13-2</name>
</geneLocation>
<dbReference type="EMBL" id="CP017417">
    <property type="protein sequence ID" value="AOV09423.1"/>
    <property type="molecule type" value="Genomic_DNA"/>
</dbReference>
<accession>A0A1D8JL38</accession>
<proteinExistence type="predicted"/>
<keyword evidence="1" id="KW-0614">Plasmid</keyword>
<organism evidence="1">
    <name type="scientific">Campylobacter jejuni</name>
    <dbReference type="NCBI Taxonomy" id="197"/>
    <lineage>
        <taxon>Bacteria</taxon>
        <taxon>Pseudomonadati</taxon>
        <taxon>Campylobacterota</taxon>
        <taxon>Epsilonproteobacteria</taxon>
        <taxon>Campylobacterales</taxon>
        <taxon>Campylobacteraceae</taxon>
        <taxon>Campylobacter</taxon>
    </lineage>
</organism>
<reference evidence="1" key="1">
    <citation type="submission" date="2016-09" db="EMBL/GenBank/DDBJ databases">
        <title>Complete genome of Campylobacter jejuni subsp. jejuni str.MTVDSCj13, Isolated from a Naturally Colonized Farm-Raised Chicken.</title>
        <authorList>
            <person name="Taveirne M.E."/>
            <person name="Parker C.T."/>
            <person name="Huynh S."/>
            <person name="DiRita V.J."/>
        </authorList>
    </citation>
    <scope>NUCLEOTIDE SEQUENCE</scope>
    <source>
        <strain evidence="1">MTVDSCj13</strain>
        <plasmid evidence="1">pMTVDSCj13-2</plasmid>
    </source>
</reference>
<protein>
    <submittedName>
        <fullName evidence="1">Uncharacterized protein</fullName>
    </submittedName>
</protein>
<gene>
    <name evidence="1" type="ORF">MTVDSCj13_b0076</name>
</gene>
<name>A0A1D8JL38_CAMJU</name>